<dbReference type="HOGENOM" id="CLU_061671_0_0_1"/>
<keyword evidence="4" id="KW-1185">Reference proteome</keyword>
<proteinExistence type="predicted"/>
<evidence type="ECO:0000313" key="4">
    <source>
        <dbReference type="Proteomes" id="UP000026962"/>
    </source>
</evidence>
<name>A0A0E0JSM7_ORYPU</name>
<feature type="coiled-coil region" evidence="1">
    <location>
        <begin position="42"/>
        <end position="128"/>
    </location>
</feature>
<dbReference type="AlphaFoldDB" id="A0A0E0JSM7"/>
<organism evidence="3">
    <name type="scientific">Oryza punctata</name>
    <name type="common">Red rice</name>
    <dbReference type="NCBI Taxonomy" id="4537"/>
    <lineage>
        <taxon>Eukaryota</taxon>
        <taxon>Viridiplantae</taxon>
        <taxon>Streptophyta</taxon>
        <taxon>Embryophyta</taxon>
        <taxon>Tracheophyta</taxon>
        <taxon>Spermatophyta</taxon>
        <taxon>Magnoliopsida</taxon>
        <taxon>Liliopsida</taxon>
        <taxon>Poales</taxon>
        <taxon>Poaceae</taxon>
        <taxon>BOP clade</taxon>
        <taxon>Oryzoideae</taxon>
        <taxon>Oryzeae</taxon>
        <taxon>Oryzinae</taxon>
        <taxon>Oryza</taxon>
    </lineage>
</organism>
<evidence type="ECO:0000256" key="2">
    <source>
        <dbReference type="SAM" id="MobiDB-lite"/>
    </source>
</evidence>
<sequence length="333" mass="36637">MILEVLLAAHCSTERTMRARLDGLKNRLRAKDDGLGRKGLEMEGLARSLREVKAENRRLQAELDKGSEARAEIDRLTAELAKEREHTAMLTAYYDSAEPQMEALLLRANKAEGKAKRLAREAAEATEAAKTSCRTLRLALTDMGAKAGGVPGEDASALDFYNWNQEASCAVSDCATAYGDCCARVSAAFALGLLQQHGCEHVARFPEFTKGDWEVSSQDVSPALHAWRRQFWLKEGRSAAKSRLLEQLAKTEAADQGEEPAAGGGGGGGAEDHPELCVRPPLGDWRSRNEKFIAVKNLPNVRYQLRPIYREMTINGNNYKVISVANWMRAHPG</sequence>
<dbReference type="Proteomes" id="UP000026962">
    <property type="component" value="Chromosome 1"/>
</dbReference>
<dbReference type="Gramene" id="OPUNC01G40300.1">
    <property type="protein sequence ID" value="OPUNC01G40300.1"/>
    <property type="gene ID" value="OPUNC01G40300"/>
</dbReference>
<accession>A0A0E0JSM7</accession>
<dbReference type="EnsemblPlants" id="OPUNC01G40300.1">
    <property type="protein sequence ID" value="OPUNC01G40300.1"/>
    <property type="gene ID" value="OPUNC01G40300"/>
</dbReference>
<keyword evidence="1" id="KW-0175">Coiled coil</keyword>
<feature type="region of interest" description="Disordered" evidence="2">
    <location>
        <begin position="250"/>
        <end position="282"/>
    </location>
</feature>
<evidence type="ECO:0000256" key="1">
    <source>
        <dbReference type="SAM" id="Coils"/>
    </source>
</evidence>
<evidence type="ECO:0000313" key="3">
    <source>
        <dbReference type="EnsemblPlants" id="OPUNC01G40300.1"/>
    </source>
</evidence>
<protein>
    <submittedName>
        <fullName evidence="3">Uncharacterized protein</fullName>
    </submittedName>
</protein>
<reference evidence="3" key="1">
    <citation type="submission" date="2015-04" db="UniProtKB">
        <authorList>
            <consortium name="EnsemblPlants"/>
        </authorList>
    </citation>
    <scope>IDENTIFICATION</scope>
</reference>
<reference evidence="3" key="2">
    <citation type="submission" date="2018-05" db="EMBL/GenBank/DDBJ databases">
        <title>OpunRS2 (Oryza punctata Reference Sequence Version 2).</title>
        <authorList>
            <person name="Zhang J."/>
            <person name="Kudrna D."/>
            <person name="Lee S."/>
            <person name="Talag J."/>
            <person name="Welchert J."/>
            <person name="Wing R.A."/>
        </authorList>
    </citation>
    <scope>NUCLEOTIDE SEQUENCE [LARGE SCALE GENOMIC DNA]</scope>
</reference>